<organism evidence="2">
    <name type="scientific">Rhipicephalus zambeziensis</name>
    <dbReference type="NCBI Taxonomy" id="60191"/>
    <lineage>
        <taxon>Eukaryota</taxon>
        <taxon>Metazoa</taxon>
        <taxon>Ecdysozoa</taxon>
        <taxon>Arthropoda</taxon>
        <taxon>Chelicerata</taxon>
        <taxon>Arachnida</taxon>
        <taxon>Acari</taxon>
        <taxon>Parasitiformes</taxon>
        <taxon>Ixodida</taxon>
        <taxon>Ixodoidea</taxon>
        <taxon>Ixodidae</taxon>
        <taxon>Rhipicephalinae</taxon>
        <taxon>Rhipicephalus</taxon>
        <taxon>Rhipicephalus</taxon>
    </lineage>
</organism>
<reference evidence="2" key="1">
    <citation type="journal article" date="2017" name="Parasit. Vectors">
        <title>Sialotranscriptomics of Rhipicephalus zambeziensis reveals intricate expression profiles of secretory proteins and suggests tight temporal transcriptional regulation during blood-feeding.</title>
        <authorList>
            <person name="de Castro M.H."/>
            <person name="de Klerk D."/>
            <person name="Pienaar R."/>
            <person name="Rees D.J.G."/>
            <person name="Mans B.J."/>
        </authorList>
    </citation>
    <scope>NUCLEOTIDE SEQUENCE</scope>
    <source>
        <tissue evidence="2">Salivary glands</tissue>
    </source>
</reference>
<dbReference type="EMBL" id="GFPF01003472">
    <property type="protein sequence ID" value="MAA14618.1"/>
    <property type="molecule type" value="Transcribed_RNA"/>
</dbReference>
<protein>
    <submittedName>
        <fullName evidence="2">Uncharacterized protein</fullName>
    </submittedName>
</protein>
<name>A0A224YAD2_9ACAR</name>
<sequence>MRLVTGKKKIITSPTYTYDTLHTTTVPPRGQPRSMHPMRGKASPRSRIHLITNVRFKPGSVARLVWDEKQRIAGPLLDIWTSPCGATVFRSSSTRF</sequence>
<evidence type="ECO:0000313" key="2">
    <source>
        <dbReference type="EMBL" id="MAA14618.1"/>
    </source>
</evidence>
<dbReference type="AlphaFoldDB" id="A0A224YAD2"/>
<accession>A0A224YAD2</accession>
<feature type="region of interest" description="Disordered" evidence="1">
    <location>
        <begin position="21"/>
        <end position="44"/>
    </location>
</feature>
<evidence type="ECO:0000256" key="1">
    <source>
        <dbReference type="SAM" id="MobiDB-lite"/>
    </source>
</evidence>
<proteinExistence type="predicted"/>